<gene>
    <name evidence="2" type="ORF">HU668_18170</name>
</gene>
<reference evidence="2 3" key="1">
    <citation type="submission" date="2020-05" db="EMBL/GenBank/DDBJ databases">
        <title>Whole Genome Sequences of Enterobacteriales Associated with the International Space Station.</title>
        <authorList>
            <person name="Bharadwaj A."/>
            <person name="Daudu R."/>
            <person name="Singh N."/>
            <person name="Wood J."/>
            <person name="Debieu M."/>
            <person name="Mason C."/>
            <person name="Wang C."/>
            <person name="Venkateswaran K."/>
        </authorList>
    </citation>
    <scope>NUCLEOTIDE SEQUENCE [LARGE SCALE GENOMIC DNA]</scope>
    <source>
        <strain evidence="2 3">IF5SW-B1</strain>
    </source>
</reference>
<dbReference type="EMBL" id="JABWPM010000025">
    <property type="protein sequence ID" value="NUY98385.1"/>
    <property type="molecule type" value="Genomic_DNA"/>
</dbReference>
<dbReference type="RefSeq" id="WP_069729519.1">
    <property type="nucleotide sequence ID" value="NZ_JABWPE010000025.1"/>
</dbReference>
<name>A0A7Y6TTK9_9GAMM</name>
<accession>A0A7Y6TTK9</accession>
<comment type="caution">
    <text evidence="2">The sequence shown here is derived from an EMBL/GenBank/DDBJ whole genome shotgun (WGS) entry which is preliminary data.</text>
</comment>
<dbReference type="Pfam" id="PF08708">
    <property type="entry name" value="PriCT_1"/>
    <property type="match status" value="1"/>
</dbReference>
<feature type="domain" description="Primase C-terminal 1" evidence="1">
    <location>
        <begin position="662"/>
        <end position="712"/>
    </location>
</feature>
<proteinExistence type="predicted"/>
<sequence>MRDLDEVQHHPLMEEIVQLLCKKTQNESPLFFRVQTAYFLGTMAASMRASLDTLDRGNVPINIYALNVAPSGFGKGHSTNIIEGSMLHKFRERFMSDTFPIMAEHNLWEIARQRAMRNQTDENNEFEGLVKEFKTSGGALFAFDSATGPAIKQMRGKLLLAGAGALNFQVDEIGSNLINNLEALNVFLELYDQGLVKQKLVKNTAENVRGEELEGKTPANMLLFGTPAKLLNGGKEEDEFYSLLETGYARRCLFGMSTRERAAHKLTPEQIFANLKDKSNNKLLERLANHFELLADPSKFGQRIPMPEAVSVELIRYKSDCEARADEMPDHQEIHKAELSHRYFKAMKLAGAYAFVDESPTVTMDHLWAAIKLVEESGASLMGILNREKNYVKLAKFIASAGTELTHADMMDSLPFFKGSAGAKSEMLTLATAWGYKNHIVLKKSFTDGIEFYSGEALKETNLNELLLSWSNHEAYRYTTETAVPFDQLDTLMKLKDHHWITHALPRGNASEGHRTEENCLPGFNLLVLDVDGKGVTLDMARELLKDYTYALYTTKRHQLNGEGDRFRVIIPTNYVIKLNGPEYKEFMDNVYSWLPFPVDDSTGQRSRKWLTHANGHYEVNHGQLMDVLPFIPRTSKNEEFRQNVMRMDSLDNLERWFAQRMVTGSRNNLMHRFARILVDAGMSFNEVQEKVVSFNKKLSNKLPEDELHATVLVTVGKEMAARQAGQP</sequence>
<dbReference type="GeneID" id="57346992"/>
<dbReference type="InterPro" id="IPR014820">
    <property type="entry name" value="PriCT_1"/>
</dbReference>
<protein>
    <submittedName>
        <fullName evidence="2">Primase C-terminal domain-containing protein</fullName>
    </submittedName>
</protein>
<evidence type="ECO:0000313" key="2">
    <source>
        <dbReference type="EMBL" id="NUY98385.1"/>
    </source>
</evidence>
<dbReference type="AlphaFoldDB" id="A0A7Y6TTK9"/>
<evidence type="ECO:0000313" key="3">
    <source>
        <dbReference type="Proteomes" id="UP000566985"/>
    </source>
</evidence>
<organism evidence="2 3">
    <name type="scientific">Pantoea brenneri</name>
    <dbReference type="NCBI Taxonomy" id="472694"/>
    <lineage>
        <taxon>Bacteria</taxon>
        <taxon>Pseudomonadati</taxon>
        <taxon>Pseudomonadota</taxon>
        <taxon>Gammaproteobacteria</taxon>
        <taxon>Enterobacterales</taxon>
        <taxon>Erwiniaceae</taxon>
        <taxon>Pantoea</taxon>
    </lineage>
</organism>
<dbReference type="Proteomes" id="UP000566985">
    <property type="component" value="Unassembled WGS sequence"/>
</dbReference>
<evidence type="ECO:0000259" key="1">
    <source>
        <dbReference type="Pfam" id="PF08708"/>
    </source>
</evidence>